<name>A0A3D8ILX7_9HELI</name>
<keyword evidence="2 6" id="KW-0963">Cytoplasm</keyword>
<keyword evidence="9" id="KW-1185">Reference proteome</keyword>
<comment type="function">
    <text evidence="6">Bidirectionally degrades single-stranded DNA into large acid-insoluble oligonucleotides, which are then degraded further into small acid-soluble oligonucleotides.</text>
</comment>
<keyword evidence="5 6" id="KW-0269">Exonuclease</keyword>
<proteinExistence type="inferred from homology"/>
<dbReference type="RefSeq" id="WP_115571450.1">
    <property type="nucleotide sequence ID" value="NZ_NXLT01000007.1"/>
</dbReference>
<dbReference type="EMBL" id="NXLT01000007">
    <property type="protein sequence ID" value="RDU66277.1"/>
    <property type="molecule type" value="Genomic_DNA"/>
</dbReference>
<evidence type="ECO:0000313" key="9">
    <source>
        <dbReference type="Proteomes" id="UP000256514"/>
    </source>
</evidence>
<evidence type="ECO:0000256" key="1">
    <source>
        <dbReference type="ARBA" id="ARBA00009998"/>
    </source>
</evidence>
<dbReference type="EC" id="3.1.11.6" evidence="6"/>
<sequence>MQDVENQSFEELIENAKNIIARLGQSDVNLKEGVELYKNGMATLQKAQEMLESAKLEFEEIQKQSYDENTTKA</sequence>
<dbReference type="GO" id="GO:0005737">
    <property type="term" value="C:cytoplasm"/>
    <property type="evidence" value="ECO:0007669"/>
    <property type="project" value="UniProtKB-SubCell"/>
</dbReference>
<comment type="caution">
    <text evidence="8">The sequence shown here is derived from an EMBL/GenBank/DDBJ whole genome shotgun (WGS) entry which is preliminary data.</text>
</comment>
<comment type="subunit">
    <text evidence="6">Heterooligomer composed of large and small subunits.</text>
</comment>
<comment type="subcellular location">
    <subcellularLocation>
        <location evidence="6">Cytoplasm</location>
    </subcellularLocation>
</comment>
<evidence type="ECO:0000256" key="7">
    <source>
        <dbReference type="SAM" id="Coils"/>
    </source>
</evidence>
<dbReference type="AlphaFoldDB" id="A0A3D8ILX7"/>
<evidence type="ECO:0000256" key="6">
    <source>
        <dbReference type="HAMAP-Rule" id="MF_00337"/>
    </source>
</evidence>
<dbReference type="GO" id="GO:0008855">
    <property type="term" value="F:exodeoxyribonuclease VII activity"/>
    <property type="evidence" value="ECO:0007669"/>
    <property type="project" value="UniProtKB-UniRule"/>
</dbReference>
<organism evidence="8 9">
    <name type="scientific">Helicobacter equorum</name>
    <dbReference type="NCBI Taxonomy" id="361872"/>
    <lineage>
        <taxon>Bacteria</taxon>
        <taxon>Pseudomonadati</taxon>
        <taxon>Campylobacterota</taxon>
        <taxon>Epsilonproteobacteria</taxon>
        <taxon>Campylobacterales</taxon>
        <taxon>Helicobacteraceae</taxon>
        <taxon>Helicobacter</taxon>
    </lineage>
</organism>
<evidence type="ECO:0000256" key="2">
    <source>
        <dbReference type="ARBA" id="ARBA00022490"/>
    </source>
</evidence>
<dbReference type="HAMAP" id="MF_00337">
    <property type="entry name" value="Exonuc_7_S"/>
    <property type="match status" value="1"/>
</dbReference>
<comment type="similarity">
    <text evidence="1 6">Belongs to the XseB family.</text>
</comment>
<dbReference type="Proteomes" id="UP000256514">
    <property type="component" value="Unassembled WGS sequence"/>
</dbReference>
<dbReference type="NCBIfam" id="TIGR01280">
    <property type="entry name" value="xseB"/>
    <property type="match status" value="1"/>
</dbReference>
<accession>A0A3D8ILX7</accession>
<evidence type="ECO:0000256" key="3">
    <source>
        <dbReference type="ARBA" id="ARBA00022722"/>
    </source>
</evidence>
<keyword evidence="3 6" id="KW-0540">Nuclease</keyword>
<keyword evidence="7" id="KW-0175">Coiled coil</keyword>
<dbReference type="GO" id="GO:0006308">
    <property type="term" value="P:DNA catabolic process"/>
    <property type="evidence" value="ECO:0007669"/>
    <property type="project" value="UniProtKB-UniRule"/>
</dbReference>
<feature type="coiled-coil region" evidence="7">
    <location>
        <begin position="37"/>
        <end position="64"/>
    </location>
</feature>
<comment type="catalytic activity">
    <reaction evidence="6">
        <text>Exonucleolytic cleavage in either 5'- to 3'- or 3'- to 5'-direction to yield nucleoside 5'-phosphates.</text>
        <dbReference type="EC" id="3.1.11.6"/>
    </reaction>
</comment>
<evidence type="ECO:0000256" key="5">
    <source>
        <dbReference type="ARBA" id="ARBA00022839"/>
    </source>
</evidence>
<dbReference type="GO" id="GO:0009318">
    <property type="term" value="C:exodeoxyribonuclease VII complex"/>
    <property type="evidence" value="ECO:0007669"/>
    <property type="project" value="UniProtKB-UniRule"/>
</dbReference>
<keyword evidence="4 6" id="KW-0378">Hydrolase</keyword>
<reference evidence="8 9" key="1">
    <citation type="submission" date="2018-04" db="EMBL/GenBank/DDBJ databases">
        <title>Novel Campyloabacter and Helicobacter Species and Strains.</title>
        <authorList>
            <person name="Mannion A.J."/>
            <person name="Shen Z."/>
            <person name="Fox J.G."/>
        </authorList>
    </citation>
    <scope>NUCLEOTIDE SEQUENCE [LARGE SCALE GENOMIC DNA]</scope>
    <source>
        <strain evidence="8 9">MIT 12-6600</strain>
    </source>
</reference>
<evidence type="ECO:0000256" key="4">
    <source>
        <dbReference type="ARBA" id="ARBA00022801"/>
    </source>
</evidence>
<dbReference type="Pfam" id="PF02609">
    <property type="entry name" value="Exonuc_VII_S"/>
    <property type="match status" value="1"/>
</dbReference>
<dbReference type="InterPro" id="IPR003761">
    <property type="entry name" value="Exonuc_VII_S"/>
</dbReference>
<dbReference type="Gene3D" id="1.10.287.1040">
    <property type="entry name" value="Exonuclease VII, small subunit"/>
    <property type="match status" value="1"/>
</dbReference>
<dbReference type="InterPro" id="IPR037004">
    <property type="entry name" value="Exonuc_VII_ssu_sf"/>
</dbReference>
<dbReference type="OrthoDB" id="5329724at2"/>
<gene>
    <name evidence="6 8" type="primary">xseB</name>
    <name evidence="8" type="ORF">CQA54_07280</name>
</gene>
<dbReference type="SUPFAM" id="SSF116842">
    <property type="entry name" value="XseB-like"/>
    <property type="match status" value="1"/>
</dbReference>
<evidence type="ECO:0000313" key="8">
    <source>
        <dbReference type="EMBL" id="RDU66277.1"/>
    </source>
</evidence>
<protein>
    <recommendedName>
        <fullName evidence="6">Exodeoxyribonuclease 7 small subunit</fullName>
        <ecNumber evidence="6">3.1.11.6</ecNumber>
    </recommendedName>
    <alternativeName>
        <fullName evidence="6">Exodeoxyribonuclease VII small subunit</fullName>
        <shortName evidence="6">Exonuclease VII small subunit</shortName>
    </alternativeName>
</protein>